<feature type="domain" description="YbaK/aminoacyl-tRNA synthetase-associated" evidence="1">
    <location>
        <begin position="19"/>
        <end position="131"/>
    </location>
</feature>
<accession>A0A429GDB5</accession>
<dbReference type="PANTHER" id="PTHR30411:SF1">
    <property type="entry name" value="CYTOPLASMIC PROTEIN"/>
    <property type="match status" value="1"/>
</dbReference>
<dbReference type="PANTHER" id="PTHR30411">
    <property type="entry name" value="CYTOPLASMIC PROTEIN"/>
    <property type="match status" value="1"/>
</dbReference>
<dbReference type="GO" id="GO:0002161">
    <property type="term" value="F:aminoacyl-tRNA deacylase activity"/>
    <property type="evidence" value="ECO:0007669"/>
    <property type="project" value="InterPro"/>
</dbReference>
<organism evidence="2 3">
    <name type="scientific">Candidatus Methanodesulfokora washburnensis</name>
    <dbReference type="NCBI Taxonomy" id="2478471"/>
    <lineage>
        <taxon>Archaea</taxon>
        <taxon>Thermoproteota</taxon>
        <taxon>Candidatus Korarchaeia</taxon>
        <taxon>Candidatus Korarchaeia incertae sedis</taxon>
        <taxon>Candidatus Methanodesulfokora</taxon>
    </lineage>
</organism>
<dbReference type="SUPFAM" id="SSF55826">
    <property type="entry name" value="YbaK/ProRS associated domain"/>
    <property type="match status" value="1"/>
</dbReference>
<dbReference type="AlphaFoldDB" id="A0A429GDB5"/>
<evidence type="ECO:0000313" key="3">
    <source>
        <dbReference type="Proteomes" id="UP000277582"/>
    </source>
</evidence>
<keyword evidence="3" id="KW-1185">Reference proteome</keyword>
<proteinExistence type="predicted"/>
<protein>
    <recommendedName>
        <fullName evidence="1">YbaK/aminoacyl-tRNA synthetase-associated domain-containing protein</fullName>
    </recommendedName>
</protein>
<dbReference type="InterPro" id="IPR036754">
    <property type="entry name" value="YbaK/aa-tRNA-synt-asso_dom_sf"/>
</dbReference>
<dbReference type="InterPro" id="IPR007214">
    <property type="entry name" value="YbaK/aa-tRNA-synth-assoc-dom"/>
</dbReference>
<dbReference type="Pfam" id="PF04073">
    <property type="entry name" value="tRNA_edit"/>
    <property type="match status" value="1"/>
</dbReference>
<dbReference type="Proteomes" id="UP000277582">
    <property type="component" value="Unassembled WGS sequence"/>
</dbReference>
<evidence type="ECO:0000259" key="1">
    <source>
        <dbReference type="Pfam" id="PF04073"/>
    </source>
</evidence>
<dbReference type="Gene3D" id="3.90.960.10">
    <property type="entry name" value="YbaK/aminoacyl-tRNA synthetase-associated domain"/>
    <property type="match status" value="1"/>
</dbReference>
<dbReference type="EMBL" id="RCOS01000170">
    <property type="protein sequence ID" value="RSN71722.1"/>
    <property type="molecule type" value="Genomic_DNA"/>
</dbReference>
<name>A0A429GDB5_9CREN</name>
<dbReference type="RefSeq" id="WP_125672852.1">
    <property type="nucleotide sequence ID" value="NZ_RCOS01000170.1"/>
</dbReference>
<evidence type="ECO:0000313" key="2">
    <source>
        <dbReference type="EMBL" id="RSN71722.1"/>
    </source>
</evidence>
<reference evidence="2 3" key="1">
    <citation type="submission" date="2018-10" db="EMBL/GenBank/DDBJ databases">
        <title>Co-occurring genomic capacity for anaerobic methane metabolism and dissimilatory sulfite reduction discovered in the Korarchaeota.</title>
        <authorList>
            <person name="Mckay L.J."/>
            <person name="Dlakic M."/>
            <person name="Fields M.W."/>
            <person name="Delmont T.O."/>
            <person name="Eren A.M."/>
            <person name="Jay Z.J."/>
            <person name="Klingelsmith K.B."/>
            <person name="Rusch D.B."/>
            <person name="Inskeep W.P."/>
        </authorList>
    </citation>
    <scope>NUCLEOTIDE SEQUENCE [LARGE SCALE GENOMIC DNA]</scope>
    <source>
        <strain evidence="2 3">MDKW</strain>
    </source>
</reference>
<comment type="caution">
    <text evidence="2">The sequence shown here is derived from an EMBL/GenBank/DDBJ whole genome shotgun (WGS) entry which is preliminary data.</text>
</comment>
<dbReference type="OrthoDB" id="27691at2157"/>
<sequence>MERLLSYGIKFEVIRPSGPVRTVKETSALTGLPESSIIKTLIFVSEKGGIAAIVPGDKKADLEKLSRIFGKVRLASADEILSLTGFPLGGVPPFGHGLQTVVDSSLKPDEEVVGGGGDEMTLIKVKVRDIIEVNKAIVADISK</sequence>
<gene>
    <name evidence="2" type="ORF">D6D85_15425</name>
</gene>